<comment type="similarity">
    <text evidence="3">Belongs to the disproportionating enzyme family.</text>
</comment>
<gene>
    <name evidence="13" type="ORF">IAC51_06350</name>
</gene>
<accession>A0A940DKU8</accession>
<feature type="domain" description="CBM20" evidence="12">
    <location>
        <begin position="127"/>
        <end position="240"/>
    </location>
</feature>
<protein>
    <recommendedName>
        <fullName evidence="5">4-alpha-glucanotransferase</fullName>
        <ecNumber evidence="4">2.4.1.25</ecNumber>
    </recommendedName>
    <alternativeName>
        <fullName evidence="10">Amylomaltase</fullName>
    </alternativeName>
    <alternativeName>
        <fullName evidence="11">Disproportionating enzyme</fullName>
    </alternativeName>
</protein>
<evidence type="ECO:0000256" key="6">
    <source>
        <dbReference type="ARBA" id="ARBA00022490"/>
    </source>
</evidence>
<reference evidence="13" key="2">
    <citation type="journal article" date="2021" name="PeerJ">
        <title>Extensive microbial diversity within the chicken gut microbiome revealed by metagenomics and culture.</title>
        <authorList>
            <person name="Gilroy R."/>
            <person name="Ravi A."/>
            <person name="Getino M."/>
            <person name="Pursley I."/>
            <person name="Horton D.L."/>
            <person name="Alikhan N.F."/>
            <person name="Baker D."/>
            <person name="Gharbi K."/>
            <person name="Hall N."/>
            <person name="Watson M."/>
            <person name="Adriaenssens E.M."/>
            <person name="Foster-Nyarko E."/>
            <person name="Jarju S."/>
            <person name="Secka A."/>
            <person name="Antonio M."/>
            <person name="Oren A."/>
            <person name="Chaudhuri R.R."/>
            <person name="La Ragione R."/>
            <person name="Hildebrand F."/>
            <person name="Pallen M.J."/>
        </authorList>
    </citation>
    <scope>NUCLEOTIDE SEQUENCE</scope>
    <source>
        <strain evidence="13">3924</strain>
    </source>
</reference>
<dbReference type="AlphaFoldDB" id="A0A940DKU8"/>
<dbReference type="Gene3D" id="3.20.20.80">
    <property type="entry name" value="Glycosidases"/>
    <property type="match status" value="2"/>
</dbReference>
<keyword evidence="6" id="KW-0963">Cytoplasm</keyword>
<evidence type="ECO:0000256" key="11">
    <source>
        <dbReference type="ARBA" id="ARBA00031501"/>
    </source>
</evidence>
<dbReference type="SUPFAM" id="SSF51445">
    <property type="entry name" value="(Trans)glycosidases"/>
    <property type="match status" value="1"/>
</dbReference>
<evidence type="ECO:0000256" key="4">
    <source>
        <dbReference type="ARBA" id="ARBA00012560"/>
    </source>
</evidence>
<dbReference type="PROSITE" id="PS51166">
    <property type="entry name" value="CBM20"/>
    <property type="match status" value="2"/>
</dbReference>
<evidence type="ECO:0000256" key="3">
    <source>
        <dbReference type="ARBA" id="ARBA00005684"/>
    </source>
</evidence>
<sequence>MKLTFKIDYYTRWGQQLYVVGNIPELGNGDEEKAFPLQYAPREEWSGSIETKDNKPFTLRYRYIVKESNGGETLREWGGERTTEIGAKERECVFIDAWNSISDPNNTFTTTPFTDVLLRGQCKPCEGERPQRTSHEFSVKAPLLTGDEAVCIIGNCQELGEWRTENPLLMDNSEFPTWKAGIDASRLKGEIHYKYGIYNRAEGTFRCFEEGPDRIVPAAPEGGKVVVTDTFIRTNGKWRGAGVGIPMFSLRSHRSFGCGDFTDFKPMADWATKAGLKLIQVLPLNDTTGTHTEADVLPYAAISAFALNPLFMDIERLPLSEGNALRGEYARLQPELNAKAAMDYMSVINFKLRYIAESYRENKTKFLKDKAFKAFYKENEHWLKPYAVYCCLRDKTGTCDYRQWGEYSRYTESMADTLSAPTHAWFDDIAVWWYAQFHLHIQLREVVEYAHTRGVVVKGDIPIGVNANSVDTWVAPELFHMDMQAGAPPDMFAVKGQNWALPTYNWEEMERTGYDWWKRRFRQMAHYFDAFRIDHILGFFRIWQIPMAQEEGIMGYLNPSVPLSVEEFERRGVWFDYERFTKPYITDEILWNNFGEEADWVRKHCLYIEYGFAYRLKPEYSSQKEVRRMYEEGLITERVKWGLYDLISNVLLFEVPGSGGRQYYPRFGLQTLPTYAALDERQKRVFDELYVDYFYRRQDSGWYHSGMKKLSQLKAASNMLICGEDLGMMTHCVTAVMNELSILSLEVQRAPKTDKKEFFHPADAPYLSVVTPSTHDMSTIRGWWEEDREVTRRFYNNELGHWGEAPYFAEWWVCRDIVLQHLHSPAMWSIFQWQDLMSISPELRRENPHDERINVPSDSLKSWRYRMHIALEELIGEEDFNSTLKNYIVQSGR</sequence>
<dbReference type="Proteomes" id="UP000712007">
    <property type="component" value="Unassembled WGS sequence"/>
</dbReference>
<evidence type="ECO:0000256" key="1">
    <source>
        <dbReference type="ARBA" id="ARBA00000439"/>
    </source>
</evidence>
<dbReference type="SUPFAM" id="SSF49452">
    <property type="entry name" value="Starch-binding domain-like"/>
    <property type="match status" value="2"/>
</dbReference>
<dbReference type="InterPro" id="IPR013784">
    <property type="entry name" value="Carb-bd-like_fold"/>
</dbReference>
<dbReference type="EMBL" id="JADIMV010000111">
    <property type="protein sequence ID" value="MBO8440256.1"/>
    <property type="molecule type" value="Genomic_DNA"/>
</dbReference>
<comment type="catalytic activity">
    <reaction evidence="1">
        <text>Transfers a segment of a (1-&gt;4)-alpha-D-glucan to a new position in an acceptor, which may be glucose or a (1-&gt;4)-alpha-D-glucan.</text>
        <dbReference type="EC" id="2.4.1.25"/>
    </reaction>
</comment>
<comment type="subcellular location">
    <subcellularLocation>
        <location evidence="2">Cytoplasm</location>
    </subcellularLocation>
</comment>
<keyword evidence="7" id="KW-0328">Glycosyltransferase</keyword>
<evidence type="ECO:0000256" key="10">
    <source>
        <dbReference type="ARBA" id="ARBA00031423"/>
    </source>
</evidence>
<keyword evidence="8" id="KW-0808">Transferase</keyword>
<dbReference type="Pfam" id="PF00686">
    <property type="entry name" value="CBM_20"/>
    <property type="match status" value="2"/>
</dbReference>
<feature type="domain" description="CBM20" evidence="12">
    <location>
        <begin position="1"/>
        <end position="100"/>
    </location>
</feature>
<evidence type="ECO:0000313" key="14">
    <source>
        <dbReference type="Proteomes" id="UP000712007"/>
    </source>
</evidence>
<dbReference type="InterPro" id="IPR002044">
    <property type="entry name" value="CBM20"/>
</dbReference>
<dbReference type="GO" id="GO:0005975">
    <property type="term" value="P:carbohydrate metabolic process"/>
    <property type="evidence" value="ECO:0007669"/>
    <property type="project" value="InterPro"/>
</dbReference>
<dbReference type="InterPro" id="IPR017853">
    <property type="entry name" value="GH"/>
</dbReference>
<dbReference type="Pfam" id="PF02446">
    <property type="entry name" value="Glyco_hydro_77"/>
    <property type="match status" value="1"/>
</dbReference>
<dbReference type="CDD" id="cd05467">
    <property type="entry name" value="CBM20"/>
    <property type="match status" value="1"/>
</dbReference>
<dbReference type="PANTHER" id="PTHR32518">
    <property type="match status" value="1"/>
</dbReference>
<reference evidence="13" key="1">
    <citation type="submission" date="2020-10" db="EMBL/GenBank/DDBJ databases">
        <authorList>
            <person name="Gilroy R."/>
        </authorList>
    </citation>
    <scope>NUCLEOTIDE SEQUENCE</scope>
    <source>
        <strain evidence="13">3924</strain>
    </source>
</reference>
<dbReference type="PANTHER" id="PTHR32518:SF3">
    <property type="entry name" value="4-ALPHA-GLUCANOTRANSFERASE"/>
    <property type="match status" value="1"/>
</dbReference>
<dbReference type="GO" id="GO:0005737">
    <property type="term" value="C:cytoplasm"/>
    <property type="evidence" value="ECO:0007669"/>
    <property type="project" value="UniProtKB-SubCell"/>
</dbReference>
<proteinExistence type="inferred from homology"/>
<evidence type="ECO:0000256" key="9">
    <source>
        <dbReference type="ARBA" id="ARBA00023277"/>
    </source>
</evidence>
<dbReference type="GO" id="GO:2001070">
    <property type="term" value="F:starch binding"/>
    <property type="evidence" value="ECO:0007669"/>
    <property type="project" value="InterPro"/>
</dbReference>
<dbReference type="InterPro" id="IPR003385">
    <property type="entry name" value="Glyco_hydro_77"/>
</dbReference>
<dbReference type="SMART" id="SM01065">
    <property type="entry name" value="CBM_2"/>
    <property type="match status" value="2"/>
</dbReference>
<evidence type="ECO:0000256" key="7">
    <source>
        <dbReference type="ARBA" id="ARBA00022676"/>
    </source>
</evidence>
<keyword evidence="9" id="KW-0119">Carbohydrate metabolism</keyword>
<evidence type="ECO:0000256" key="2">
    <source>
        <dbReference type="ARBA" id="ARBA00004496"/>
    </source>
</evidence>
<dbReference type="InterPro" id="IPR013783">
    <property type="entry name" value="Ig-like_fold"/>
</dbReference>
<organism evidence="13 14">
    <name type="scientific">Candidatus Aphodosoma intestinipullorum</name>
    <dbReference type="NCBI Taxonomy" id="2840674"/>
    <lineage>
        <taxon>Bacteria</taxon>
        <taxon>Pseudomonadati</taxon>
        <taxon>Bacteroidota</taxon>
        <taxon>Bacteroidia</taxon>
        <taxon>Bacteroidales</taxon>
        <taxon>Candidatus Aphodosoma</taxon>
    </lineage>
</organism>
<evidence type="ECO:0000256" key="8">
    <source>
        <dbReference type="ARBA" id="ARBA00022679"/>
    </source>
</evidence>
<dbReference type="EC" id="2.4.1.25" evidence="4"/>
<evidence type="ECO:0000313" key="13">
    <source>
        <dbReference type="EMBL" id="MBO8440256.1"/>
    </source>
</evidence>
<name>A0A940DKU8_9BACT</name>
<evidence type="ECO:0000256" key="5">
    <source>
        <dbReference type="ARBA" id="ARBA00020295"/>
    </source>
</evidence>
<dbReference type="Gene3D" id="2.60.40.10">
    <property type="entry name" value="Immunoglobulins"/>
    <property type="match status" value="2"/>
</dbReference>
<comment type="caution">
    <text evidence="13">The sequence shown here is derived from an EMBL/GenBank/DDBJ whole genome shotgun (WGS) entry which is preliminary data.</text>
</comment>
<dbReference type="GO" id="GO:0004134">
    <property type="term" value="F:4-alpha-glucanotransferase activity"/>
    <property type="evidence" value="ECO:0007669"/>
    <property type="project" value="UniProtKB-EC"/>
</dbReference>
<evidence type="ECO:0000259" key="12">
    <source>
        <dbReference type="PROSITE" id="PS51166"/>
    </source>
</evidence>